<organism evidence="7 8">
    <name type="scientific">Lentinula lateritia</name>
    <dbReference type="NCBI Taxonomy" id="40482"/>
    <lineage>
        <taxon>Eukaryota</taxon>
        <taxon>Fungi</taxon>
        <taxon>Dikarya</taxon>
        <taxon>Basidiomycota</taxon>
        <taxon>Agaricomycotina</taxon>
        <taxon>Agaricomycetes</taxon>
        <taxon>Agaricomycetidae</taxon>
        <taxon>Agaricales</taxon>
        <taxon>Marasmiineae</taxon>
        <taxon>Omphalotaceae</taxon>
        <taxon>Lentinula</taxon>
    </lineage>
</organism>
<evidence type="ECO:0000256" key="6">
    <source>
        <dbReference type="ARBA" id="ARBA00030030"/>
    </source>
</evidence>
<evidence type="ECO:0000256" key="1">
    <source>
        <dbReference type="ARBA" id="ARBA00022722"/>
    </source>
</evidence>
<dbReference type="Gene3D" id="3.90.1140.10">
    <property type="entry name" value="Cyclic phosphodiesterase"/>
    <property type="match status" value="1"/>
</dbReference>
<feature type="non-terminal residue" evidence="7">
    <location>
        <position position="170"/>
    </location>
</feature>
<dbReference type="Proteomes" id="UP001150238">
    <property type="component" value="Unassembled WGS sequence"/>
</dbReference>
<protein>
    <recommendedName>
        <fullName evidence="5">U6 snRNA phosphodiesterase 1</fullName>
    </recommendedName>
    <alternativeName>
        <fullName evidence="6">3'-5' RNA exonuclease USB1</fullName>
    </alternativeName>
</protein>
<accession>A0A9W9DVP4</accession>
<dbReference type="PANTHER" id="PTHR13522">
    <property type="entry name" value="U6 SNRNA PHOSPHODIESTERASE 1"/>
    <property type="match status" value="1"/>
</dbReference>
<dbReference type="GO" id="GO:0005634">
    <property type="term" value="C:nucleus"/>
    <property type="evidence" value="ECO:0007669"/>
    <property type="project" value="TreeGrafter"/>
</dbReference>
<dbReference type="InterPro" id="IPR027521">
    <property type="entry name" value="Usb1"/>
</dbReference>
<evidence type="ECO:0000256" key="2">
    <source>
        <dbReference type="ARBA" id="ARBA00022801"/>
    </source>
</evidence>
<dbReference type="AlphaFoldDB" id="A0A9W9DVP4"/>
<name>A0A9W9DVP4_9AGAR</name>
<dbReference type="EMBL" id="JANVFS010000010">
    <property type="protein sequence ID" value="KAJ4486593.1"/>
    <property type="molecule type" value="Genomic_DNA"/>
</dbReference>
<keyword evidence="2" id="KW-0378">Hydrolase</keyword>
<proteinExistence type="predicted"/>
<dbReference type="GO" id="GO:0000175">
    <property type="term" value="F:3'-5'-RNA exonuclease activity"/>
    <property type="evidence" value="ECO:0007669"/>
    <property type="project" value="TreeGrafter"/>
</dbReference>
<keyword evidence="3" id="KW-0456">Lyase</keyword>
<reference evidence="7" key="2">
    <citation type="journal article" date="2023" name="Proc. Natl. Acad. Sci. U.S.A.">
        <title>A global phylogenomic analysis of the shiitake genus Lentinula.</title>
        <authorList>
            <person name="Sierra-Patev S."/>
            <person name="Min B."/>
            <person name="Naranjo-Ortiz M."/>
            <person name="Looney B."/>
            <person name="Konkel Z."/>
            <person name="Slot J.C."/>
            <person name="Sakamoto Y."/>
            <person name="Steenwyk J.L."/>
            <person name="Rokas A."/>
            <person name="Carro J."/>
            <person name="Camarero S."/>
            <person name="Ferreira P."/>
            <person name="Molpeceres G."/>
            <person name="Ruiz-Duenas F.J."/>
            <person name="Serrano A."/>
            <person name="Henrissat B."/>
            <person name="Drula E."/>
            <person name="Hughes K.W."/>
            <person name="Mata J.L."/>
            <person name="Ishikawa N.K."/>
            <person name="Vargas-Isla R."/>
            <person name="Ushijima S."/>
            <person name="Smith C.A."/>
            <person name="Donoghue J."/>
            <person name="Ahrendt S."/>
            <person name="Andreopoulos W."/>
            <person name="He G."/>
            <person name="LaButti K."/>
            <person name="Lipzen A."/>
            <person name="Ng V."/>
            <person name="Riley R."/>
            <person name="Sandor L."/>
            <person name="Barry K."/>
            <person name="Martinez A.T."/>
            <person name="Xiao Y."/>
            <person name="Gibbons J.G."/>
            <person name="Terashima K."/>
            <person name="Grigoriev I.V."/>
            <person name="Hibbett D."/>
        </authorList>
    </citation>
    <scope>NUCLEOTIDE SEQUENCE</scope>
    <source>
        <strain evidence="7">Sp2 HRB7682 ss15</strain>
    </source>
</reference>
<reference evidence="7" key="1">
    <citation type="submission" date="2022-08" db="EMBL/GenBank/DDBJ databases">
        <authorList>
            <consortium name="DOE Joint Genome Institute"/>
            <person name="Min B."/>
            <person name="Riley R."/>
            <person name="Sierra-Patev S."/>
            <person name="Naranjo-Ortiz M."/>
            <person name="Looney B."/>
            <person name="Konkel Z."/>
            <person name="Slot J.C."/>
            <person name="Sakamoto Y."/>
            <person name="Steenwyk J.L."/>
            <person name="Rokas A."/>
            <person name="Carro J."/>
            <person name="Camarero S."/>
            <person name="Ferreira P."/>
            <person name="Molpeceres G."/>
            <person name="Ruiz-Duenas F.J."/>
            <person name="Serrano A."/>
            <person name="Henrissat B."/>
            <person name="Drula E."/>
            <person name="Hughes K.W."/>
            <person name="Mata J.L."/>
            <person name="Ishikawa N.K."/>
            <person name="Vargas-Isla R."/>
            <person name="Ushijima S."/>
            <person name="Smith C.A."/>
            <person name="Ahrendt S."/>
            <person name="Andreopoulos W."/>
            <person name="He G."/>
            <person name="Labutti K."/>
            <person name="Lipzen A."/>
            <person name="Ng V."/>
            <person name="Sandor L."/>
            <person name="Barry K."/>
            <person name="Martinez A.T."/>
            <person name="Xiao Y."/>
            <person name="Gibbons J.G."/>
            <person name="Terashima K."/>
            <person name="Hibbett D.S."/>
            <person name="Grigoriev I.V."/>
        </authorList>
    </citation>
    <scope>NUCLEOTIDE SEQUENCE</scope>
    <source>
        <strain evidence="7">Sp2 HRB7682 ss15</strain>
    </source>
</reference>
<sequence>LLVQTPKDDPALHQGRIVDDQWASYAYVSIRVERRSAMYNLVLDALKTAKNLEPALHDFPRVDENKSEKYFDLHVSLSRPIFLRTHQRDDLKREVKSLLRKAISHFKISFTSFMVFNNDEETRCLLVLDIGSGHRELQLLSDNLLPFLANLRQKEYYADPRFHASIAWAL</sequence>
<feature type="non-terminal residue" evidence="7">
    <location>
        <position position="1"/>
    </location>
</feature>
<evidence type="ECO:0000313" key="7">
    <source>
        <dbReference type="EMBL" id="KAJ4486593.1"/>
    </source>
</evidence>
<gene>
    <name evidence="7" type="ORF">C8J55DRAFT_384772</name>
</gene>
<evidence type="ECO:0000256" key="4">
    <source>
        <dbReference type="ARBA" id="ARBA00023242"/>
    </source>
</evidence>
<dbReference type="PANTHER" id="PTHR13522:SF3">
    <property type="entry name" value="U6 SNRNA PHOSPHODIESTERASE 1"/>
    <property type="match status" value="1"/>
</dbReference>
<keyword evidence="4" id="KW-0539">Nucleus</keyword>
<dbReference type="GO" id="GO:0034477">
    <property type="term" value="P:U6 snRNA 3'-end processing"/>
    <property type="evidence" value="ECO:0007669"/>
    <property type="project" value="InterPro"/>
</dbReference>
<evidence type="ECO:0000256" key="3">
    <source>
        <dbReference type="ARBA" id="ARBA00023239"/>
    </source>
</evidence>
<evidence type="ECO:0000313" key="8">
    <source>
        <dbReference type="Proteomes" id="UP001150238"/>
    </source>
</evidence>
<dbReference type="Pfam" id="PF09749">
    <property type="entry name" value="HVSL"/>
    <property type="match status" value="1"/>
</dbReference>
<comment type="caution">
    <text evidence="7">The sequence shown here is derived from an EMBL/GenBank/DDBJ whole genome shotgun (WGS) entry which is preliminary data.</text>
</comment>
<keyword evidence="1" id="KW-0540">Nuclease</keyword>
<evidence type="ECO:0000256" key="5">
    <source>
        <dbReference type="ARBA" id="ARBA00029543"/>
    </source>
</evidence>
<dbReference type="GO" id="GO:0016829">
    <property type="term" value="F:lyase activity"/>
    <property type="evidence" value="ECO:0007669"/>
    <property type="project" value="UniProtKB-KW"/>
</dbReference>